<evidence type="ECO:0000313" key="2">
    <source>
        <dbReference type="Proteomes" id="UP000238442"/>
    </source>
</evidence>
<dbReference type="OrthoDB" id="9763101at2"/>
<dbReference type="Pfam" id="PF05114">
    <property type="entry name" value="MbnB_TglH_ChrH"/>
    <property type="match status" value="1"/>
</dbReference>
<dbReference type="Proteomes" id="UP000238442">
    <property type="component" value="Chromosome"/>
</dbReference>
<evidence type="ECO:0008006" key="3">
    <source>
        <dbReference type="Google" id="ProtNLM"/>
    </source>
</evidence>
<evidence type="ECO:0000313" key="1">
    <source>
        <dbReference type="EMBL" id="AVI51586.1"/>
    </source>
</evidence>
<name>A0A2S0HY99_9FLAO</name>
<dbReference type="RefSeq" id="WP_105216826.1">
    <property type="nucleotide sequence ID" value="NZ_CP027062.1"/>
</dbReference>
<organism evidence="1 2">
    <name type="scientific">Pukyongia salina</name>
    <dbReference type="NCBI Taxonomy" id="2094025"/>
    <lineage>
        <taxon>Bacteria</taxon>
        <taxon>Pseudomonadati</taxon>
        <taxon>Bacteroidota</taxon>
        <taxon>Flavobacteriia</taxon>
        <taxon>Flavobacteriales</taxon>
        <taxon>Flavobacteriaceae</taxon>
        <taxon>Pukyongia</taxon>
    </lineage>
</organism>
<accession>A0A2S0HY99</accession>
<dbReference type="Gene3D" id="1.10.150.690">
    <property type="entry name" value="DUF2063"/>
    <property type="match status" value="1"/>
</dbReference>
<dbReference type="AlphaFoldDB" id="A0A2S0HY99"/>
<dbReference type="KEGG" id="aue:C5O00_10600"/>
<dbReference type="PANTHER" id="PTHR42194">
    <property type="entry name" value="UPF0276 PROTEIN HI_1600"/>
    <property type="match status" value="1"/>
</dbReference>
<gene>
    <name evidence="1" type="ORF">C5O00_10600</name>
</gene>
<keyword evidence="2" id="KW-1185">Reference proteome</keyword>
<protein>
    <recommendedName>
        <fullName evidence="3">DUF692 family protein</fullName>
    </recommendedName>
</protein>
<reference evidence="1 2" key="1">
    <citation type="submission" date="2018-02" db="EMBL/GenBank/DDBJ databases">
        <title>Genomic analysis of the strain RR4-38 isolated from a seawater recirculating aquaculture system.</title>
        <authorList>
            <person name="Kim Y.-S."/>
            <person name="Jang Y.H."/>
            <person name="Kim K.-H."/>
        </authorList>
    </citation>
    <scope>NUCLEOTIDE SEQUENCE [LARGE SCALE GENOMIC DNA]</scope>
    <source>
        <strain evidence="1 2">RR4-38</strain>
    </source>
</reference>
<dbReference type="Gene3D" id="3.20.20.150">
    <property type="entry name" value="Divalent-metal-dependent TIM barrel enzymes"/>
    <property type="match status" value="1"/>
</dbReference>
<dbReference type="PANTHER" id="PTHR42194:SF1">
    <property type="entry name" value="UPF0276 PROTEIN HI_1600"/>
    <property type="match status" value="1"/>
</dbReference>
<dbReference type="InterPro" id="IPR044922">
    <property type="entry name" value="DUF2063_N_sf"/>
</dbReference>
<proteinExistence type="predicted"/>
<dbReference type="EMBL" id="CP027062">
    <property type="protein sequence ID" value="AVI51586.1"/>
    <property type="molecule type" value="Genomic_DNA"/>
</dbReference>
<dbReference type="InterPro" id="IPR007801">
    <property type="entry name" value="MbnB/TglH/ChrH"/>
</dbReference>
<sequence>MKGSINNVKALECLPQTGVGIIYSPAIANIDLPKGLIDTLEVEPQTLCIRNADDSLQIPVNVFEQIQALPYNKLVHSIGAPVGGSLTPKRDQLDLIKYSANLFNSPWVTEHLSFNATTQFNTGFFLPPLQTERGLELAINNVTILQKEIERPIAVETGVNYLKPNTKEMNDGAYVSALAKATNCGILLDIHNLFANQLNGRQSIVDFLKEIPLEQVVEMHIAGGTELNGLWMDSHSGPIDKRLLSLTREILPDLPNLKAITYEIFDSYIPVVGDPVIISEMETVRDLWESRKIRYKAINNEQLPKAVYNVQKLNQEYQPAEWESLLGNEVIGRSSASEGTVQEERFEVYQKLIKEFRASMVARIFKLTTRYMMLVLGAEVFSAILNHFWESYPPEQLSYKEAKNFAKYLQKKEYKLPWLDRLLRYELAVLDTLMDETTRVVEFDADPTPMFNALSQGKLPETMGALGEYEVEITPETSNTDWLVLDHA</sequence>